<protein>
    <submittedName>
        <fullName evidence="1">Uncharacterized protein</fullName>
    </submittedName>
</protein>
<evidence type="ECO:0000313" key="1">
    <source>
        <dbReference type="EMBL" id="KAI3741075.1"/>
    </source>
</evidence>
<dbReference type="EMBL" id="CM042037">
    <property type="protein sequence ID" value="KAI3741075.1"/>
    <property type="molecule type" value="Genomic_DNA"/>
</dbReference>
<accession>A0ACB9D3H0</accession>
<evidence type="ECO:0000313" key="2">
    <source>
        <dbReference type="Proteomes" id="UP001056120"/>
    </source>
</evidence>
<proteinExistence type="predicted"/>
<sequence length="207" mass="22839">MDKSLLNSLVTNAPLQDGFFNTSVGNGSDRVYGLGWCRADVSPETCSKCLNDSIRCPLSSSSSTYGGNGLDDPDVFTRGFSMMETLRTNVSNQPLKFATSVIDVGENGKRKKRRTVIVLTRKKVSGINPWLKCLVKAGQSVTTQTSHQNSRKGKLKLFERFPLMCGPSFGFACLNISGKRSRIFEENEVTDLNEGNYEDLESDETTK</sequence>
<organism evidence="1 2">
    <name type="scientific">Smallanthus sonchifolius</name>
    <dbReference type="NCBI Taxonomy" id="185202"/>
    <lineage>
        <taxon>Eukaryota</taxon>
        <taxon>Viridiplantae</taxon>
        <taxon>Streptophyta</taxon>
        <taxon>Embryophyta</taxon>
        <taxon>Tracheophyta</taxon>
        <taxon>Spermatophyta</taxon>
        <taxon>Magnoliopsida</taxon>
        <taxon>eudicotyledons</taxon>
        <taxon>Gunneridae</taxon>
        <taxon>Pentapetalae</taxon>
        <taxon>asterids</taxon>
        <taxon>campanulids</taxon>
        <taxon>Asterales</taxon>
        <taxon>Asteraceae</taxon>
        <taxon>Asteroideae</taxon>
        <taxon>Heliantheae alliance</taxon>
        <taxon>Millerieae</taxon>
        <taxon>Smallanthus</taxon>
    </lineage>
</organism>
<keyword evidence="2" id="KW-1185">Reference proteome</keyword>
<name>A0ACB9D3H0_9ASTR</name>
<reference evidence="1 2" key="2">
    <citation type="journal article" date="2022" name="Mol. Ecol. Resour.">
        <title>The genomes of chicory, endive, great burdock and yacon provide insights into Asteraceae paleo-polyploidization history and plant inulin production.</title>
        <authorList>
            <person name="Fan W."/>
            <person name="Wang S."/>
            <person name="Wang H."/>
            <person name="Wang A."/>
            <person name="Jiang F."/>
            <person name="Liu H."/>
            <person name="Zhao H."/>
            <person name="Xu D."/>
            <person name="Zhang Y."/>
        </authorList>
    </citation>
    <scope>NUCLEOTIDE SEQUENCE [LARGE SCALE GENOMIC DNA]</scope>
    <source>
        <strain evidence="2">cv. Yunnan</strain>
        <tissue evidence="1">Leaves</tissue>
    </source>
</reference>
<comment type="caution">
    <text evidence="1">The sequence shown here is derived from an EMBL/GenBank/DDBJ whole genome shotgun (WGS) entry which is preliminary data.</text>
</comment>
<dbReference type="Proteomes" id="UP001056120">
    <property type="component" value="Linkage Group LG20"/>
</dbReference>
<gene>
    <name evidence="1" type="ORF">L1987_58742</name>
</gene>
<reference evidence="2" key="1">
    <citation type="journal article" date="2022" name="Mol. Ecol. Resour.">
        <title>The genomes of chicory, endive, great burdock and yacon provide insights into Asteraceae palaeo-polyploidization history and plant inulin production.</title>
        <authorList>
            <person name="Fan W."/>
            <person name="Wang S."/>
            <person name="Wang H."/>
            <person name="Wang A."/>
            <person name="Jiang F."/>
            <person name="Liu H."/>
            <person name="Zhao H."/>
            <person name="Xu D."/>
            <person name="Zhang Y."/>
        </authorList>
    </citation>
    <scope>NUCLEOTIDE SEQUENCE [LARGE SCALE GENOMIC DNA]</scope>
    <source>
        <strain evidence="2">cv. Yunnan</strain>
    </source>
</reference>